<dbReference type="Gene3D" id="3.90.70.10">
    <property type="entry name" value="Cysteine proteinases"/>
    <property type="match status" value="1"/>
</dbReference>
<dbReference type="AlphaFoldDB" id="A0A1V9XCQ5"/>
<name>A0A1V9XCQ5_9ACAR</name>
<evidence type="ECO:0000259" key="1">
    <source>
        <dbReference type="Pfam" id="PF00112"/>
    </source>
</evidence>
<accession>A0A1V9XCQ5</accession>
<sequence>MQTVRRALYWVEVVQVSAENSKKLKIRVRDLYADKRLYSIKGICHLPGALTLASSTVFSKWEQFRFKREFYKVILGFVPALNASEIPHAEVPDVMTSIEKQEYRGSCYAFKGASTLEADLNIGVTYVITEQDIIDCSYKKFRVWQTQ</sequence>
<dbReference type="GO" id="GO:0008234">
    <property type="term" value="F:cysteine-type peptidase activity"/>
    <property type="evidence" value="ECO:0007669"/>
    <property type="project" value="InterPro"/>
</dbReference>
<proteinExistence type="predicted"/>
<organism evidence="2 3">
    <name type="scientific">Tropilaelaps mercedesae</name>
    <dbReference type="NCBI Taxonomy" id="418985"/>
    <lineage>
        <taxon>Eukaryota</taxon>
        <taxon>Metazoa</taxon>
        <taxon>Ecdysozoa</taxon>
        <taxon>Arthropoda</taxon>
        <taxon>Chelicerata</taxon>
        <taxon>Arachnida</taxon>
        <taxon>Acari</taxon>
        <taxon>Parasitiformes</taxon>
        <taxon>Mesostigmata</taxon>
        <taxon>Gamasina</taxon>
        <taxon>Dermanyssoidea</taxon>
        <taxon>Laelapidae</taxon>
        <taxon>Tropilaelaps</taxon>
    </lineage>
</organism>
<gene>
    <name evidence="2" type="ORF">BIW11_04029</name>
</gene>
<keyword evidence="3" id="KW-1185">Reference proteome</keyword>
<comment type="caution">
    <text evidence="2">The sequence shown here is derived from an EMBL/GenBank/DDBJ whole genome shotgun (WGS) entry which is preliminary data.</text>
</comment>
<dbReference type="Proteomes" id="UP000192247">
    <property type="component" value="Unassembled WGS sequence"/>
</dbReference>
<feature type="domain" description="Peptidase C1A papain C-terminal" evidence="1">
    <location>
        <begin position="95"/>
        <end position="138"/>
    </location>
</feature>
<evidence type="ECO:0000313" key="2">
    <source>
        <dbReference type="EMBL" id="OQR71128.1"/>
    </source>
</evidence>
<dbReference type="GO" id="GO:0006508">
    <property type="term" value="P:proteolysis"/>
    <property type="evidence" value="ECO:0007669"/>
    <property type="project" value="InterPro"/>
</dbReference>
<dbReference type="SUPFAM" id="SSF54001">
    <property type="entry name" value="Cysteine proteinases"/>
    <property type="match status" value="1"/>
</dbReference>
<dbReference type="Pfam" id="PF00112">
    <property type="entry name" value="Peptidase_C1"/>
    <property type="match status" value="1"/>
</dbReference>
<dbReference type="InterPro" id="IPR038765">
    <property type="entry name" value="Papain-like_cys_pep_sf"/>
</dbReference>
<reference evidence="2 3" key="1">
    <citation type="journal article" date="2017" name="Gigascience">
        <title>Draft genome of the honey bee ectoparasitic mite, Tropilaelaps mercedesae, is shaped by the parasitic life history.</title>
        <authorList>
            <person name="Dong X."/>
            <person name="Armstrong S.D."/>
            <person name="Xia D."/>
            <person name="Makepeace B.L."/>
            <person name="Darby A.C."/>
            <person name="Kadowaki T."/>
        </authorList>
    </citation>
    <scope>NUCLEOTIDE SEQUENCE [LARGE SCALE GENOMIC DNA]</scope>
    <source>
        <strain evidence="2">Wuxi-XJTLU</strain>
    </source>
</reference>
<protein>
    <submittedName>
        <fullName evidence="2">Cathepsin L-1-like</fullName>
    </submittedName>
</protein>
<evidence type="ECO:0000313" key="3">
    <source>
        <dbReference type="Proteomes" id="UP000192247"/>
    </source>
</evidence>
<dbReference type="EMBL" id="MNPL01015312">
    <property type="protein sequence ID" value="OQR71128.1"/>
    <property type="molecule type" value="Genomic_DNA"/>
</dbReference>
<dbReference type="InterPro" id="IPR000668">
    <property type="entry name" value="Peptidase_C1A_C"/>
</dbReference>
<dbReference type="InParanoid" id="A0A1V9XCQ5"/>